<dbReference type="InterPro" id="IPR046373">
    <property type="entry name" value="Acyl-CoA_Oxase/DH_mid-dom_sf"/>
</dbReference>
<evidence type="ECO:0000313" key="11">
    <source>
        <dbReference type="EMBL" id="SFH65124.1"/>
    </source>
</evidence>
<protein>
    <submittedName>
        <fullName evidence="11">Acyl-CoA dehydrogenase</fullName>
    </submittedName>
</protein>
<dbReference type="InterPro" id="IPR009075">
    <property type="entry name" value="AcylCo_DH/oxidase_C"/>
</dbReference>
<sequence>MNARPEFIKPELETMSLGMTERLKPLHEAVATMVRDEIIPASAAFEEAHAKAPDPWTYTPEMLEIIDGLKAKARERGLWNFWLTDSERGYGLSTVEYAYLAEEMGKAPLGAETFNCSAPDTGNMEVLERYGSQAHKDKWLGKLLEGKIRSAYVMTEPQTASSDATNIRLSCVRDGDEYVLNGEKWWISGAGDPRCELYIVMVHTPSDDRPKHQQHSQILVDPKTPGITKLRAMQVFGNPDAPHGHLHLRFENVRVPAENLLLGEGRGFEISQGRLGPGRIHHCMRAIGQAERALELMIKRSLEREAFGQPLYKLGANYDIIAECRIKIEQCRLLCLKAAWMMDQGDPRQAGPWISMIKTAAPRMALEVIDEAMQMHGAGGLSQDFPLAHMWTHVRTLRQADGPDAVHRRQVARRELRQYTQEKV</sequence>
<dbReference type="AlphaFoldDB" id="A0A1I3BS50"/>
<dbReference type="Proteomes" id="UP000199377">
    <property type="component" value="Unassembled WGS sequence"/>
</dbReference>
<dbReference type="GO" id="GO:0003995">
    <property type="term" value="F:acyl-CoA dehydrogenase activity"/>
    <property type="evidence" value="ECO:0007669"/>
    <property type="project" value="TreeGrafter"/>
</dbReference>
<reference evidence="11 12" key="1">
    <citation type="submission" date="2016-10" db="EMBL/GenBank/DDBJ databases">
        <authorList>
            <person name="de Groot N.N."/>
        </authorList>
    </citation>
    <scope>NUCLEOTIDE SEQUENCE [LARGE SCALE GENOMIC DNA]</scope>
    <source>
        <strain evidence="11 12">CGMCC 1.11030</strain>
    </source>
</reference>
<dbReference type="GO" id="GO:0033539">
    <property type="term" value="P:fatty acid beta-oxidation using acyl-CoA dehydrogenase"/>
    <property type="evidence" value="ECO:0007669"/>
    <property type="project" value="TreeGrafter"/>
</dbReference>
<dbReference type="GO" id="GO:0005737">
    <property type="term" value="C:cytoplasm"/>
    <property type="evidence" value="ECO:0007669"/>
    <property type="project" value="TreeGrafter"/>
</dbReference>
<evidence type="ECO:0000256" key="1">
    <source>
        <dbReference type="ARBA" id="ARBA00001974"/>
    </source>
</evidence>
<evidence type="ECO:0000313" key="12">
    <source>
        <dbReference type="Proteomes" id="UP000199377"/>
    </source>
</evidence>
<dbReference type="InterPro" id="IPR013786">
    <property type="entry name" value="AcylCoA_DH/ox_N"/>
</dbReference>
<feature type="domain" description="Acyl-CoA oxidase/dehydrogenase middle" evidence="9">
    <location>
        <begin position="151"/>
        <end position="248"/>
    </location>
</feature>
<dbReference type="STRING" id="1114924.SAMN05216258_101308"/>
<evidence type="ECO:0000256" key="6">
    <source>
        <dbReference type="ARBA" id="ARBA00023002"/>
    </source>
</evidence>
<name>A0A1I3BS50_9RHOB</name>
<comment type="similarity">
    <text evidence="2 7">Belongs to the acyl-CoA dehydrogenase family.</text>
</comment>
<evidence type="ECO:0000259" key="9">
    <source>
        <dbReference type="Pfam" id="PF02770"/>
    </source>
</evidence>
<keyword evidence="4 7" id="KW-0285">Flavoprotein</keyword>
<dbReference type="PANTHER" id="PTHR48083">
    <property type="entry name" value="MEDIUM-CHAIN SPECIFIC ACYL-COA DEHYDROGENASE, MITOCHONDRIAL-RELATED"/>
    <property type="match status" value="1"/>
</dbReference>
<comment type="cofactor">
    <cofactor evidence="1 7">
        <name>FAD</name>
        <dbReference type="ChEBI" id="CHEBI:57692"/>
    </cofactor>
</comment>
<keyword evidence="5 7" id="KW-0274">FAD</keyword>
<evidence type="ECO:0000256" key="7">
    <source>
        <dbReference type="RuleBase" id="RU362125"/>
    </source>
</evidence>
<dbReference type="Pfam" id="PF00441">
    <property type="entry name" value="Acyl-CoA_dh_1"/>
    <property type="match status" value="1"/>
</dbReference>
<dbReference type="GO" id="GO:0050660">
    <property type="term" value="F:flavin adenine dinucleotide binding"/>
    <property type="evidence" value="ECO:0007669"/>
    <property type="project" value="InterPro"/>
</dbReference>
<evidence type="ECO:0000256" key="5">
    <source>
        <dbReference type="ARBA" id="ARBA00022827"/>
    </source>
</evidence>
<evidence type="ECO:0000256" key="3">
    <source>
        <dbReference type="ARBA" id="ARBA00011738"/>
    </source>
</evidence>
<dbReference type="RefSeq" id="WP_425426137.1">
    <property type="nucleotide sequence ID" value="NZ_FOQH01000001.1"/>
</dbReference>
<evidence type="ECO:0000259" key="10">
    <source>
        <dbReference type="Pfam" id="PF02771"/>
    </source>
</evidence>
<evidence type="ECO:0000259" key="8">
    <source>
        <dbReference type="Pfam" id="PF00441"/>
    </source>
</evidence>
<dbReference type="Pfam" id="PF02771">
    <property type="entry name" value="Acyl-CoA_dh_N"/>
    <property type="match status" value="1"/>
</dbReference>
<dbReference type="SUPFAM" id="SSF56645">
    <property type="entry name" value="Acyl-CoA dehydrogenase NM domain-like"/>
    <property type="match status" value="1"/>
</dbReference>
<dbReference type="Gene3D" id="1.20.140.10">
    <property type="entry name" value="Butyryl-CoA Dehydrogenase, subunit A, domain 3"/>
    <property type="match status" value="1"/>
</dbReference>
<dbReference type="InterPro" id="IPR006091">
    <property type="entry name" value="Acyl-CoA_Oxase/DH_mid-dom"/>
</dbReference>
<dbReference type="PANTHER" id="PTHR48083:SF13">
    <property type="entry name" value="ACYL-COA DEHYDROGENASE FAMILY MEMBER 11"/>
    <property type="match status" value="1"/>
</dbReference>
<comment type="subunit">
    <text evidence="3">Homodimer.</text>
</comment>
<dbReference type="InterPro" id="IPR036250">
    <property type="entry name" value="AcylCo_DH-like_C"/>
</dbReference>
<evidence type="ECO:0000256" key="4">
    <source>
        <dbReference type="ARBA" id="ARBA00022630"/>
    </source>
</evidence>
<dbReference type="InterPro" id="IPR009100">
    <property type="entry name" value="AcylCoA_DH/oxidase_NM_dom_sf"/>
</dbReference>
<gene>
    <name evidence="11" type="ORF">SAMN05216258_101308</name>
</gene>
<dbReference type="EMBL" id="FOQH01000001">
    <property type="protein sequence ID" value="SFH65124.1"/>
    <property type="molecule type" value="Genomic_DNA"/>
</dbReference>
<dbReference type="Pfam" id="PF02770">
    <property type="entry name" value="Acyl-CoA_dh_M"/>
    <property type="match status" value="1"/>
</dbReference>
<dbReference type="Gene3D" id="1.10.540.10">
    <property type="entry name" value="Acyl-CoA dehydrogenase/oxidase, N-terminal domain"/>
    <property type="match status" value="1"/>
</dbReference>
<keyword evidence="6 7" id="KW-0560">Oxidoreductase</keyword>
<proteinExistence type="inferred from homology"/>
<feature type="domain" description="Acyl-CoA dehydrogenase/oxidase N-terminal" evidence="10">
    <location>
        <begin position="21"/>
        <end position="147"/>
    </location>
</feature>
<organism evidence="11 12">
    <name type="scientific">Albimonas pacifica</name>
    <dbReference type="NCBI Taxonomy" id="1114924"/>
    <lineage>
        <taxon>Bacteria</taxon>
        <taxon>Pseudomonadati</taxon>
        <taxon>Pseudomonadota</taxon>
        <taxon>Alphaproteobacteria</taxon>
        <taxon>Rhodobacterales</taxon>
        <taxon>Paracoccaceae</taxon>
        <taxon>Albimonas</taxon>
    </lineage>
</organism>
<dbReference type="FunFam" id="2.40.110.10:FF:000002">
    <property type="entry name" value="Acyl-CoA dehydrogenase fadE12"/>
    <property type="match status" value="1"/>
</dbReference>
<dbReference type="Gene3D" id="2.40.110.10">
    <property type="entry name" value="Butyryl-CoA Dehydrogenase, subunit A, domain 2"/>
    <property type="match status" value="1"/>
</dbReference>
<feature type="domain" description="Acyl-CoA dehydrogenase/oxidase C-terminal" evidence="8">
    <location>
        <begin position="265"/>
        <end position="414"/>
    </location>
</feature>
<accession>A0A1I3BS50</accession>
<keyword evidence="12" id="KW-1185">Reference proteome</keyword>
<dbReference type="InterPro" id="IPR037069">
    <property type="entry name" value="AcylCoA_DH/ox_N_sf"/>
</dbReference>
<evidence type="ECO:0000256" key="2">
    <source>
        <dbReference type="ARBA" id="ARBA00009347"/>
    </source>
</evidence>
<dbReference type="SUPFAM" id="SSF47203">
    <property type="entry name" value="Acyl-CoA dehydrogenase C-terminal domain-like"/>
    <property type="match status" value="1"/>
</dbReference>
<dbReference type="InterPro" id="IPR050741">
    <property type="entry name" value="Acyl-CoA_dehydrogenase"/>
</dbReference>